<gene>
    <name evidence="4" type="ORF">B1A_18757</name>
</gene>
<feature type="domain" description="Transposase IS66 central" evidence="3">
    <location>
        <begin position="153"/>
        <end position="227"/>
    </location>
</feature>
<dbReference type="PANTHER" id="PTHR33678:SF1">
    <property type="entry name" value="BLL1576 PROTEIN"/>
    <property type="match status" value="1"/>
</dbReference>
<accession>T0YFU4</accession>
<evidence type="ECO:0000259" key="3">
    <source>
        <dbReference type="Pfam" id="PF03050"/>
    </source>
</evidence>
<organism evidence="4">
    <name type="scientific">mine drainage metagenome</name>
    <dbReference type="NCBI Taxonomy" id="410659"/>
    <lineage>
        <taxon>unclassified sequences</taxon>
        <taxon>metagenomes</taxon>
        <taxon>ecological metagenomes</taxon>
    </lineage>
</organism>
<proteinExistence type="predicted"/>
<feature type="compositionally biased region" description="Basic and acidic residues" evidence="2">
    <location>
        <begin position="35"/>
        <end position="44"/>
    </location>
</feature>
<reference evidence="4" key="2">
    <citation type="journal article" date="2014" name="ISME J.">
        <title>Microbial stratification in low pH oxic and suboxic macroscopic growths along an acid mine drainage.</title>
        <authorList>
            <person name="Mendez-Garcia C."/>
            <person name="Mesa V."/>
            <person name="Sprenger R.R."/>
            <person name="Richter M."/>
            <person name="Diez M.S."/>
            <person name="Solano J."/>
            <person name="Bargiela R."/>
            <person name="Golyshina O.V."/>
            <person name="Manteca A."/>
            <person name="Ramos J.L."/>
            <person name="Gallego J.R."/>
            <person name="Llorente I."/>
            <person name="Martins Dos Santos V.A."/>
            <person name="Jensen O.N."/>
            <person name="Pelaez A.I."/>
            <person name="Sanchez J."/>
            <person name="Ferrer M."/>
        </authorList>
    </citation>
    <scope>NUCLEOTIDE SEQUENCE</scope>
</reference>
<dbReference type="EMBL" id="AUZX01013846">
    <property type="protein sequence ID" value="EQD34276.1"/>
    <property type="molecule type" value="Genomic_DNA"/>
</dbReference>
<reference evidence="4" key="1">
    <citation type="submission" date="2013-08" db="EMBL/GenBank/DDBJ databases">
        <authorList>
            <person name="Mendez C."/>
            <person name="Richter M."/>
            <person name="Ferrer M."/>
            <person name="Sanchez J."/>
        </authorList>
    </citation>
    <scope>NUCLEOTIDE SEQUENCE</scope>
</reference>
<protein>
    <submittedName>
        <fullName evidence="4">Transposase</fullName>
    </submittedName>
</protein>
<evidence type="ECO:0000313" key="4">
    <source>
        <dbReference type="EMBL" id="EQD34276.1"/>
    </source>
</evidence>
<sequence length="229" mass="25570">WARLEAAQSRVAELEAQVASLQGQKAALGELAFHHSERQPRLEAVDATADDSGRERERGQRRGTPGHGRRQHPELPTVDVVLEPSDEDLHCVSCGARFVQITGEQVSEEIRRRVIYERVVTHRPRYVPSCDCSGNPAVRTASPPPKVIPKGELAPGILADLLVNKFDLSIPLERSLRLFAYEGLYLAKGSVTGMFQSMLPLFEPVYAAMREHLLLAGIWNVDETRWLVF</sequence>
<dbReference type="InterPro" id="IPR004291">
    <property type="entry name" value="Transposase_IS66_central"/>
</dbReference>
<dbReference type="PANTHER" id="PTHR33678">
    <property type="entry name" value="BLL1576 PROTEIN"/>
    <property type="match status" value="1"/>
</dbReference>
<feature type="compositionally biased region" description="Basic and acidic residues" evidence="2">
    <location>
        <begin position="51"/>
        <end position="60"/>
    </location>
</feature>
<dbReference type="AlphaFoldDB" id="T0YFU4"/>
<feature type="non-terminal residue" evidence="4">
    <location>
        <position position="1"/>
    </location>
</feature>
<keyword evidence="1" id="KW-0175">Coiled coil</keyword>
<feature type="region of interest" description="Disordered" evidence="2">
    <location>
        <begin position="35"/>
        <end position="76"/>
    </location>
</feature>
<evidence type="ECO:0000256" key="1">
    <source>
        <dbReference type="SAM" id="Coils"/>
    </source>
</evidence>
<dbReference type="InterPro" id="IPR052344">
    <property type="entry name" value="Transposase-related"/>
</dbReference>
<evidence type="ECO:0000256" key="2">
    <source>
        <dbReference type="SAM" id="MobiDB-lite"/>
    </source>
</evidence>
<dbReference type="Pfam" id="PF03050">
    <property type="entry name" value="DDE_Tnp_IS66"/>
    <property type="match status" value="1"/>
</dbReference>
<comment type="caution">
    <text evidence="4">The sequence shown here is derived from an EMBL/GenBank/DDBJ whole genome shotgun (WGS) entry which is preliminary data.</text>
</comment>
<name>T0YFU4_9ZZZZ</name>
<feature type="non-terminal residue" evidence="4">
    <location>
        <position position="229"/>
    </location>
</feature>
<feature type="coiled-coil region" evidence="1">
    <location>
        <begin position="4"/>
        <end position="31"/>
    </location>
</feature>